<accession>A0A6N2CDG6</accession>
<organism evidence="2">
    <name type="scientific">Solanum chilense</name>
    <name type="common">Tomato</name>
    <name type="synonym">Lycopersicon chilense</name>
    <dbReference type="NCBI Taxonomy" id="4083"/>
    <lineage>
        <taxon>Eukaryota</taxon>
        <taxon>Viridiplantae</taxon>
        <taxon>Streptophyta</taxon>
        <taxon>Embryophyta</taxon>
        <taxon>Tracheophyta</taxon>
        <taxon>Spermatophyta</taxon>
        <taxon>Magnoliopsida</taxon>
        <taxon>eudicotyledons</taxon>
        <taxon>Gunneridae</taxon>
        <taxon>Pentapetalae</taxon>
        <taxon>asterids</taxon>
        <taxon>lamiids</taxon>
        <taxon>Solanales</taxon>
        <taxon>Solanaceae</taxon>
        <taxon>Solanoideae</taxon>
        <taxon>Solaneae</taxon>
        <taxon>Solanum</taxon>
        <taxon>Solanum subgen. Lycopersicon</taxon>
    </lineage>
</organism>
<sequence>MSPYKLVYGKACHSPIELENKAMWVMKKLKMDWNETAEKILNGLNELDKFHLKAYESSTIYKEKMKKYHDQMIENREFLIGDFMLLYNSRLRLFLGNLKSKWTDPFLITKVISHGVVELENKDRAKFIVNGQRIKLYPWHMESVHEVVEAYNLDEVWVIKETPLCNDVKSNASWEATRGLWTPSTVRRSIDRPSMVSIDPSIAEVRIITDLHVQLDPKKDIVYVKWGKSKYVVPSCWTVEHSKMNKILHMSLRVPLPQHQLHESLESTLTGSPFGATSRSERESRSESASESWSAQSSR</sequence>
<proteinExistence type="predicted"/>
<dbReference type="AlphaFoldDB" id="A0A6N2CDG6"/>
<name>A0A6N2CDG6_SOLCI</name>
<feature type="compositionally biased region" description="Basic and acidic residues" evidence="1">
    <location>
        <begin position="279"/>
        <end position="288"/>
    </location>
</feature>
<feature type="compositionally biased region" description="Low complexity" evidence="1">
    <location>
        <begin position="289"/>
        <end position="299"/>
    </location>
</feature>
<protein>
    <submittedName>
        <fullName evidence="2">Uncharacterized protein</fullName>
    </submittedName>
</protein>
<evidence type="ECO:0000256" key="1">
    <source>
        <dbReference type="SAM" id="MobiDB-lite"/>
    </source>
</evidence>
<dbReference type="EMBL" id="RXGB01000399">
    <property type="protein sequence ID" value="TMX03631.1"/>
    <property type="molecule type" value="Genomic_DNA"/>
</dbReference>
<comment type="caution">
    <text evidence="2">The sequence shown here is derived from an EMBL/GenBank/DDBJ whole genome shotgun (WGS) entry which is preliminary data.</text>
</comment>
<feature type="compositionally biased region" description="Polar residues" evidence="1">
    <location>
        <begin position="266"/>
        <end position="277"/>
    </location>
</feature>
<feature type="region of interest" description="Disordered" evidence="1">
    <location>
        <begin position="265"/>
        <end position="299"/>
    </location>
</feature>
<evidence type="ECO:0000313" key="2">
    <source>
        <dbReference type="EMBL" id="TMX03631.1"/>
    </source>
</evidence>
<reference evidence="2" key="1">
    <citation type="submission" date="2019-05" db="EMBL/GenBank/DDBJ databases">
        <title>The de novo reference genome and transcriptome assemblies of the wild tomato species Solanum chilense.</title>
        <authorList>
            <person name="Stam R."/>
            <person name="Nosenko T."/>
            <person name="Hoerger A.C."/>
            <person name="Stephan W."/>
            <person name="Seidel M.A."/>
            <person name="Kuhn J.M.M."/>
            <person name="Haberer G."/>
            <person name="Tellier A."/>
        </authorList>
    </citation>
    <scope>NUCLEOTIDE SEQUENCE</scope>
    <source>
        <tissue evidence="2">Mature leaves</tissue>
    </source>
</reference>
<gene>
    <name evidence="2" type="ORF">EJD97_015189</name>
</gene>